<name>A0A3D8ILC1_9HELI</name>
<sequence length="240" mass="27768">MNLPHFEIVLTKGHFLYALSHAKAAMKNITLIPGETHYFFLQEIAKVFHQDFNELQRIYNLRSPYNDGVILADTYSLPYHASPEFIIDYLITQSLKTHEDLSYKLLGHYNQEEWFKIIAKASIIQKEAANVAEMPIVSSVIDNRIAKNMPLQMDGSLNYGKFSHTRITPERIRNDTSEFNTYKYNGIPKTASGSVSIDAIKAAIYPTHTNYLYFMRNKNGLHDFTQTYQEHVKNIKRVKN</sequence>
<protein>
    <submittedName>
        <fullName evidence="7">Aminodeoxychorismate lyase</fullName>
    </submittedName>
</protein>
<keyword evidence="4" id="KW-0472">Membrane</keyword>
<dbReference type="InterPro" id="IPR003770">
    <property type="entry name" value="MLTG-like"/>
</dbReference>
<keyword evidence="6" id="KW-0961">Cell wall biogenesis/degradation</keyword>
<dbReference type="GO" id="GO:0016829">
    <property type="term" value="F:lyase activity"/>
    <property type="evidence" value="ECO:0007669"/>
    <property type="project" value="UniProtKB-KW"/>
</dbReference>
<evidence type="ECO:0000256" key="5">
    <source>
        <dbReference type="ARBA" id="ARBA00023239"/>
    </source>
</evidence>
<dbReference type="Proteomes" id="UP000256379">
    <property type="component" value="Unassembled WGS sequence"/>
</dbReference>
<gene>
    <name evidence="7" type="ORF">CQA53_04815</name>
</gene>
<dbReference type="OrthoDB" id="9814591at2"/>
<evidence type="ECO:0000256" key="1">
    <source>
        <dbReference type="ARBA" id="ARBA00022475"/>
    </source>
</evidence>
<reference evidence="7 8" key="1">
    <citation type="submission" date="2018-04" db="EMBL/GenBank/DDBJ databases">
        <title>Novel Campyloabacter and Helicobacter Species and Strains.</title>
        <authorList>
            <person name="Mannion A.J."/>
            <person name="Shen Z."/>
            <person name="Fox J.G."/>
        </authorList>
    </citation>
    <scope>NUCLEOTIDE SEQUENCE [LARGE SCALE GENOMIC DNA]</scope>
    <source>
        <strain evidence="7 8">MIT 17-337</strain>
    </source>
</reference>
<keyword evidence="8" id="KW-1185">Reference proteome</keyword>
<evidence type="ECO:0000256" key="2">
    <source>
        <dbReference type="ARBA" id="ARBA00022692"/>
    </source>
</evidence>
<dbReference type="Pfam" id="PF02618">
    <property type="entry name" value="YceG"/>
    <property type="match status" value="1"/>
</dbReference>
<dbReference type="Gene3D" id="3.30.160.60">
    <property type="entry name" value="Classic Zinc Finger"/>
    <property type="match status" value="1"/>
</dbReference>
<dbReference type="PANTHER" id="PTHR30518">
    <property type="entry name" value="ENDOLYTIC MUREIN TRANSGLYCOSYLASE"/>
    <property type="match status" value="1"/>
</dbReference>
<keyword evidence="1" id="KW-1003">Cell membrane</keyword>
<evidence type="ECO:0000256" key="3">
    <source>
        <dbReference type="ARBA" id="ARBA00022989"/>
    </source>
</evidence>
<evidence type="ECO:0000313" key="8">
    <source>
        <dbReference type="Proteomes" id="UP000256379"/>
    </source>
</evidence>
<comment type="caution">
    <text evidence="7">The sequence shown here is derived from an EMBL/GenBank/DDBJ whole genome shotgun (WGS) entry which is preliminary data.</text>
</comment>
<accession>A0A3D8ILC1</accession>
<organism evidence="7 8">
    <name type="scientific">Helicobacter didelphidarum</name>
    <dbReference type="NCBI Taxonomy" id="2040648"/>
    <lineage>
        <taxon>Bacteria</taxon>
        <taxon>Pseudomonadati</taxon>
        <taxon>Campylobacterota</taxon>
        <taxon>Epsilonproteobacteria</taxon>
        <taxon>Campylobacterales</taxon>
        <taxon>Helicobacteraceae</taxon>
        <taxon>Helicobacter</taxon>
    </lineage>
</organism>
<dbReference type="PANTHER" id="PTHR30518:SF2">
    <property type="entry name" value="ENDOLYTIC MUREIN TRANSGLYCOSYLASE"/>
    <property type="match status" value="1"/>
</dbReference>
<evidence type="ECO:0000313" key="7">
    <source>
        <dbReference type="EMBL" id="RDU66137.1"/>
    </source>
</evidence>
<dbReference type="GO" id="GO:0071555">
    <property type="term" value="P:cell wall organization"/>
    <property type="evidence" value="ECO:0007669"/>
    <property type="project" value="UniProtKB-KW"/>
</dbReference>
<dbReference type="EMBL" id="NXLQ01000007">
    <property type="protein sequence ID" value="RDU66137.1"/>
    <property type="molecule type" value="Genomic_DNA"/>
</dbReference>
<keyword evidence="5 7" id="KW-0456">Lyase</keyword>
<evidence type="ECO:0000256" key="6">
    <source>
        <dbReference type="ARBA" id="ARBA00023316"/>
    </source>
</evidence>
<keyword evidence="3" id="KW-1133">Transmembrane helix</keyword>
<evidence type="ECO:0000256" key="4">
    <source>
        <dbReference type="ARBA" id="ARBA00023136"/>
    </source>
</evidence>
<dbReference type="AlphaFoldDB" id="A0A3D8ILC1"/>
<proteinExistence type="predicted"/>
<keyword evidence="2" id="KW-0812">Transmembrane</keyword>